<protein>
    <submittedName>
        <fullName evidence="2">Uncharacterized protein</fullName>
    </submittedName>
</protein>
<organism evidence="2 3">
    <name type="scientific">Pleurostoma richardsiae</name>
    <dbReference type="NCBI Taxonomy" id="41990"/>
    <lineage>
        <taxon>Eukaryota</taxon>
        <taxon>Fungi</taxon>
        <taxon>Dikarya</taxon>
        <taxon>Ascomycota</taxon>
        <taxon>Pezizomycotina</taxon>
        <taxon>Sordariomycetes</taxon>
        <taxon>Sordariomycetidae</taxon>
        <taxon>Calosphaeriales</taxon>
        <taxon>Pleurostomataceae</taxon>
        <taxon>Pleurostoma</taxon>
    </lineage>
</organism>
<keyword evidence="3" id="KW-1185">Reference proteome</keyword>
<evidence type="ECO:0000313" key="2">
    <source>
        <dbReference type="EMBL" id="KAJ9148280.1"/>
    </source>
</evidence>
<dbReference type="Gene3D" id="1.25.40.10">
    <property type="entry name" value="Tetratricopeptide repeat domain"/>
    <property type="match status" value="1"/>
</dbReference>
<comment type="caution">
    <text evidence="2">The sequence shown here is derived from an EMBL/GenBank/DDBJ whole genome shotgun (WGS) entry which is preliminary data.</text>
</comment>
<reference evidence="2" key="1">
    <citation type="submission" date="2022-07" db="EMBL/GenBank/DDBJ databases">
        <title>Fungi with potential for degradation of polypropylene.</title>
        <authorList>
            <person name="Gostincar C."/>
        </authorList>
    </citation>
    <scope>NUCLEOTIDE SEQUENCE</scope>
    <source>
        <strain evidence="2">EXF-13308</strain>
    </source>
</reference>
<gene>
    <name evidence="2" type="ORF">NKR23_g5225</name>
</gene>
<dbReference type="SUPFAM" id="SSF48452">
    <property type="entry name" value="TPR-like"/>
    <property type="match status" value="1"/>
</dbReference>
<dbReference type="InterPro" id="IPR011990">
    <property type="entry name" value="TPR-like_helical_dom_sf"/>
</dbReference>
<accession>A0AA38S2X9</accession>
<feature type="region of interest" description="Disordered" evidence="1">
    <location>
        <begin position="16"/>
        <end position="53"/>
    </location>
</feature>
<evidence type="ECO:0000256" key="1">
    <source>
        <dbReference type="SAM" id="MobiDB-lite"/>
    </source>
</evidence>
<name>A0AA38S2X9_9PEZI</name>
<sequence>MDDVLRYLRRNPALRARMKSGEEPEAGAGDELVCRTPPPSPSPVTGLLQSTPDPDIVRSPDRIRVPEEILAIYQNYARGNLESGALEWNVLHDVFRSFLIVARSVNIGESPEILKLLSPSFADIGYIIRCDLPDFLTAMLRLFTRLHQLKRFDIASLLSQYLPQLLRITLGRTRPITMQICQLAFEDLASRLGPGNKLIADLYYDYLRILLESHEIGNKEAGLRAWFESHAPEASGLPSSSVLRIYLAINLADWRMSQGEHAQAQAELRAVLDDEGLRDALYRDPYQLAMVHCAMAKVRWGAGELEQAEAAFREAVTVAEGWGRDKNITNSMLRDFEQFLAAQGRHVEAAELCKRRLEHLKKLVAEADEKEKKGKHGGGRSKSLVERDQQQRTMTEIQSLESKT</sequence>
<dbReference type="EMBL" id="JANBVO010000013">
    <property type="protein sequence ID" value="KAJ9148280.1"/>
    <property type="molecule type" value="Genomic_DNA"/>
</dbReference>
<dbReference type="AlphaFoldDB" id="A0AA38S2X9"/>
<feature type="region of interest" description="Disordered" evidence="1">
    <location>
        <begin position="364"/>
        <end position="404"/>
    </location>
</feature>
<feature type="compositionally biased region" description="Polar residues" evidence="1">
    <location>
        <begin position="391"/>
        <end position="404"/>
    </location>
</feature>
<dbReference type="Proteomes" id="UP001174694">
    <property type="component" value="Unassembled WGS sequence"/>
</dbReference>
<evidence type="ECO:0000313" key="3">
    <source>
        <dbReference type="Proteomes" id="UP001174694"/>
    </source>
</evidence>
<proteinExistence type="predicted"/>